<dbReference type="GO" id="GO:0015677">
    <property type="term" value="P:copper ion import"/>
    <property type="evidence" value="ECO:0007669"/>
    <property type="project" value="TreeGrafter"/>
</dbReference>
<keyword evidence="9 10" id="KW-0472">Membrane</keyword>
<dbReference type="InterPro" id="IPR017927">
    <property type="entry name" value="FAD-bd_FR_type"/>
</dbReference>
<feature type="transmembrane region" description="Helical" evidence="10">
    <location>
        <begin position="51"/>
        <end position="71"/>
    </location>
</feature>
<dbReference type="PROSITE" id="PS51384">
    <property type="entry name" value="FAD_FR"/>
    <property type="match status" value="1"/>
</dbReference>
<evidence type="ECO:0000256" key="6">
    <source>
        <dbReference type="ARBA" id="ARBA00022989"/>
    </source>
</evidence>
<evidence type="ECO:0000313" key="13">
    <source>
        <dbReference type="Proteomes" id="UP000696280"/>
    </source>
</evidence>
<dbReference type="SUPFAM" id="SSF52343">
    <property type="entry name" value="Ferredoxin reductase-like, C-terminal NADP-linked domain"/>
    <property type="match status" value="1"/>
</dbReference>
<evidence type="ECO:0000259" key="11">
    <source>
        <dbReference type="PROSITE" id="PS51384"/>
    </source>
</evidence>
<keyword evidence="7" id="KW-0560">Oxidoreductase</keyword>
<keyword evidence="5" id="KW-0249">Electron transport</keyword>
<dbReference type="InterPro" id="IPR013112">
    <property type="entry name" value="FAD-bd_8"/>
</dbReference>
<dbReference type="InterPro" id="IPR039261">
    <property type="entry name" value="FNR_nucleotide-bd"/>
</dbReference>
<evidence type="ECO:0000313" key="12">
    <source>
        <dbReference type="EMBL" id="CAG8949888.1"/>
    </source>
</evidence>
<comment type="similarity">
    <text evidence="2">Belongs to the ferric reductase (FRE) family.</text>
</comment>
<dbReference type="Pfam" id="PF01794">
    <property type="entry name" value="Ferric_reduct"/>
    <property type="match status" value="1"/>
</dbReference>
<dbReference type="GO" id="GO:0000293">
    <property type="term" value="F:ferric-chelate reductase activity"/>
    <property type="evidence" value="ECO:0007669"/>
    <property type="project" value="UniProtKB-ARBA"/>
</dbReference>
<evidence type="ECO:0000256" key="9">
    <source>
        <dbReference type="ARBA" id="ARBA00023136"/>
    </source>
</evidence>
<feature type="transmembrane region" description="Helical" evidence="10">
    <location>
        <begin position="294"/>
        <end position="320"/>
    </location>
</feature>
<keyword evidence="13" id="KW-1185">Reference proteome</keyword>
<evidence type="ECO:0000256" key="2">
    <source>
        <dbReference type="ARBA" id="ARBA00006278"/>
    </source>
</evidence>
<accession>A0A9N9KNF8</accession>
<organism evidence="12 13">
    <name type="scientific">Hymenoscyphus fraxineus</name>
    <dbReference type="NCBI Taxonomy" id="746836"/>
    <lineage>
        <taxon>Eukaryota</taxon>
        <taxon>Fungi</taxon>
        <taxon>Dikarya</taxon>
        <taxon>Ascomycota</taxon>
        <taxon>Pezizomycotina</taxon>
        <taxon>Leotiomycetes</taxon>
        <taxon>Helotiales</taxon>
        <taxon>Helotiaceae</taxon>
        <taxon>Hymenoscyphus</taxon>
    </lineage>
</organism>
<evidence type="ECO:0000256" key="5">
    <source>
        <dbReference type="ARBA" id="ARBA00022982"/>
    </source>
</evidence>
<reference evidence="12" key="1">
    <citation type="submission" date="2021-07" db="EMBL/GenBank/DDBJ databases">
        <authorList>
            <person name="Durling M."/>
        </authorList>
    </citation>
    <scope>NUCLEOTIDE SEQUENCE</scope>
</reference>
<keyword evidence="3" id="KW-0813">Transport</keyword>
<dbReference type="AlphaFoldDB" id="A0A9N9KNF8"/>
<dbReference type="PANTHER" id="PTHR32361:SF3">
    <property type="entry name" value="REDUCTASE, PUTATIVE (AFU_ORTHOLOGUE AFUA_6G13750)-RELATED"/>
    <property type="match status" value="1"/>
</dbReference>
<dbReference type="Gene3D" id="3.40.50.80">
    <property type="entry name" value="Nucleotide-binding domain of ferredoxin-NADP reductase (FNR) module"/>
    <property type="match status" value="1"/>
</dbReference>
<keyword evidence="6 10" id="KW-1133">Transmembrane helix</keyword>
<dbReference type="PANTHER" id="PTHR32361">
    <property type="entry name" value="FERRIC/CUPRIC REDUCTASE TRANSMEMBRANE COMPONENT"/>
    <property type="match status" value="1"/>
</dbReference>
<gene>
    <name evidence="12" type="ORF">HYFRA_00004216</name>
</gene>
<dbReference type="EMBL" id="CAJVRL010000025">
    <property type="protein sequence ID" value="CAG8949888.1"/>
    <property type="molecule type" value="Genomic_DNA"/>
</dbReference>
<keyword evidence="8" id="KW-0406">Ion transport</keyword>
<dbReference type="Pfam" id="PF08030">
    <property type="entry name" value="NAD_binding_6"/>
    <property type="match status" value="1"/>
</dbReference>
<dbReference type="GO" id="GO:0005886">
    <property type="term" value="C:plasma membrane"/>
    <property type="evidence" value="ECO:0007669"/>
    <property type="project" value="TreeGrafter"/>
</dbReference>
<feature type="domain" description="FAD-binding FR-type" evidence="11">
    <location>
        <begin position="324"/>
        <end position="459"/>
    </location>
</feature>
<dbReference type="Pfam" id="PF08022">
    <property type="entry name" value="FAD_binding_8"/>
    <property type="match status" value="1"/>
</dbReference>
<comment type="caution">
    <text evidence="12">The sequence shown here is derived from an EMBL/GenBank/DDBJ whole genome shotgun (WGS) entry which is preliminary data.</text>
</comment>
<dbReference type="InterPro" id="IPR013130">
    <property type="entry name" value="Fe3_Rdtase_TM_dom"/>
</dbReference>
<dbReference type="InterPro" id="IPR051410">
    <property type="entry name" value="Ferric/Cupric_Reductase"/>
</dbReference>
<dbReference type="SFLD" id="SFLDS00052">
    <property type="entry name" value="Ferric_Reductase_Domain"/>
    <property type="match status" value="1"/>
</dbReference>
<evidence type="ECO:0000256" key="1">
    <source>
        <dbReference type="ARBA" id="ARBA00004141"/>
    </source>
</evidence>
<keyword evidence="4 10" id="KW-0812">Transmembrane</keyword>
<dbReference type="InterPro" id="IPR013121">
    <property type="entry name" value="Fe_red_NAD-bd_6"/>
</dbReference>
<evidence type="ECO:0000256" key="10">
    <source>
        <dbReference type="SAM" id="Phobius"/>
    </source>
</evidence>
<dbReference type="CDD" id="cd06186">
    <property type="entry name" value="NOX_Duox_like_FAD_NADP"/>
    <property type="match status" value="1"/>
</dbReference>
<dbReference type="GO" id="GO:0006826">
    <property type="term" value="P:iron ion transport"/>
    <property type="evidence" value="ECO:0007669"/>
    <property type="project" value="TreeGrafter"/>
</dbReference>
<proteinExistence type="inferred from homology"/>
<comment type="subcellular location">
    <subcellularLocation>
        <location evidence="1">Membrane</location>
        <topology evidence="1">Multi-pass membrane protein</topology>
    </subcellularLocation>
</comment>
<evidence type="ECO:0000256" key="7">
    <source>
        <dbReference type="ARBA" id="ARBA00023002"/>
    </source>
</evidence>
<feature type="transmembrane region" description="Helical" evidence="10">
    <location>
        <begin position="215"/>
        <end position="234"/>
    </location>
</feature>
<evidence type="ECO:0000256" key="3">
    <source>
        <dbReference type="ARBA" id="ARBA00022448"/>
    </source>
</evidence>
<evidence type="ECO:0000256" key="8">
    <source>
        <dbReference type="ARBA" id="ARBA00023065"/>
    </source>
</evidence>
<sequence>MAHVPRHIQMADDTSILEPHWGYVARVLPCTNDPGSCEYLDAVYWMHDVSMLYSFIMWAVIGGVLAIVVVFRTMKPNPKGASQISFSEKNKPVFNESAYSRAWGGVRSFLRRRLLPEGLVSVFGHVSRLQILILSIMLAYLLVFSLVGIVYKTWITPVKNSNLTNRRTGLGGFSDRIGVLAYALTPLTVALSTRESILTLITGIPYQSLNFLHRWLGRVIYIQAAFHTFGWTLIEANFYQPQPKVYREFIGQLYMIWGCIAMLLLSFLFFFSFQRAIRWTGHEFFRKSHYVVAMIYIGACWGHWNQLACWMIASLGIWGLDRGIRFLRTLLIHVGYVNGSRDFGFHSAQSSIEYFDDPDGGVVRMEFKHNHEAWEVGQHFFLCFPALTIWQSHPLTVASVPEPHPALPHHTYIIRCRSGETKRLKELALGNINGRDGAPLSSTNTPVILCGPYGTALLPSHPNTGHEASNILAIAGGTGISITLPLVLAATTSPAFTGVPIDFVWMIRRSANKKWIAAELEELKRRSRTEKLDLRIHIYITQESSESDKTELIEDRDSTSKTADEMIEPNSNSCCSSSSTSSNPNYKIAYMDAQHPSLGSIVSNFLESRAQSNLKTRVVASGPQSMGADLRSAVARANDGSKVWKGDMRWDVELEWDDRMG</sequence>
<protein>
    <recommendedName>
        <fullName evidence="11">FAD-binding FR-type domain-containing protein</fullName>
    </recommendedName>
</protein>
<dbReference type="OrthoDB" id="167398at2759"/>
<evidence type="ECO:0000256" key="4">
    <source>
        <dbReference type="ARBA" id="ARBA00022692"/>
    </source>
</evidence>
<dbReference type="GO" id="GO:0006879">
    <property type="term" value="P:intracellular iron ion homeostasis"/>
    <property type="evidence" value="ECO:0007669"/>
    <property type="project" value="TreeGrafter"/>
</dbReference>
<name>A0A9N9KNF8_9HELO</name>
<feature type="transmembrane region" description="Helical" evidence="10">
    <location>
        <begin position="254"/>
        <end position="273"/>
    </location>
</feature>
<feature type="transmembrane region" description="Helical" evidence="10">
    <location>
        <begin position="131"/>
        <end position="151"/>
    </location>
</feature>
<dbReference type="SFLD" id="SFLDG01168">
    <property type="entry name" value="Ferric_reductase_subgroup_(FRE"/>
    <property type="match status" value="1"/>
</dbReference>
<dbReference type="Proteomes" id="UP000696280">
    <property type="component" value="Unassembled WGS sequence"/>
</dbReference>